<dbReference type="SUPFAM" id="SSF63411">
    <property type="entry name" value="LuxS/MPP-like metallohydrolase"/>
    <property type="match status" value="2"/>
</dbReference>
<evidence type="ECO:0000256" key="1">
    <source>
        <dbReference type="ARBA" id="ARBA00007261"/>
    </source>
</evidence>
<dbReference type="InterPro" id="IPR011765">
    <property type="entry name" value="Pept_M16_N"/>
</dbReference>
<dbReference type="PANTHER" id="PTHR11851">
    <property type="entry name" value="METALLOPROTEASE"/>
    <property type="match status" value="1"/>
</dbReference>
<dbReference type="PROSITE" id="PS00143">
    <property type="entry name" value="INSULINASE"/>
    <property type="match status" value="1"/>
</dbReference>
<gene>
    <name evidence="5" type="ORF">ACFOY7_15800</name>
</gene>
<evidence type="ECO:0000313" key="6">
    <source>
        <dbReference type="Proteomes" id="UP001595882"/>
    </source>
</evidence>
<keyword evidence="6" id="KW-1185">Reference proteome</keyword>
<organism evidence="5 6">
    <name type="scientific">Gracilibacillus xinjiangensis</name>
    <dbReference type="NCBI Taxonomy" id="1193282"/>
    <lineage>
        <taxon>Bacteria</taxon>
        <taxon>Bacillati</taxon>
        <taxon>Bacillota</taxon>
        <taxon>Bacilli</taxon>
        <taxon>Bacillales</taxon>
        <taxon>Bacillaceae</taxon>
        <taxon>Gracilibacillus</taxon>
    </lineage>
</organism>
<feature type="domain" description="Peptidase M16 C-terminal" evidence="4">
    <location>
        <begin position="168"/>
        <end position="338"/>
    </location>
</feature>
<proteinExistence type="inferred from homology"/>
<protein>
    <submittedName>
        <fullName evidence="5">M16 family metallopeptidase</fullName>
    </submittedName>
</protein>
<dbReference type="PANTHER" id="PTHR11851:SF49">
    <property type="entry name" value="MITOCHONDRIAL-PROCESSING PEPTIDASE SUBUNIT ALPHA"/>
    <property type="match status" value="1"/>
</dbReference>
<comment type="similarity">
    <text evidence="1 2">Belongs to the peptidase M16 family.</text>
</comment>
<dbReference type="Gene3D" id="3.30.830.10">
    <property type="entry name" value="Metalloenzyme, LuxS/M16 peptidase-like"/>
    <property type="match status" value="2"/>
</dbReference>
<dbReference type="Proteomes" id="UP001595882">
    <property type="component" value="Unassembled WGS sequence"/>
</dbReference>
<sequence>MIHRKTLGNGLRIVLEPITTVRSVTIGIWIKTGSRHENHNINGISHFIEHMLFKGTNKYSPKQIAEAFDSIGGEINAFTSKEYTCLYAKVLDNHIDYALDILTDMLLDSTFDQEEIEREKKVVIEEINMTEDTPDDIIHDYLAEVAYKSHQLANPILGSKNNIQLLNQGELFQYYKEKYTADNIVVSIAGNITPAYMEQLGARFTDIPSSNKGEDLEEPKFHTGSLKKSKETEQAHVCLGFEGISITDKYIYPFMLVNNILGGSMSSRLFQEIREKHGMAYSIYSYHSAFIDTGILTIYAGTSPNQLDDVQQLINQILYDIKKFGIKKKEFQNSKEQLKGLYLLSLESTNSRMSRNARNELLLEKHPTIDDVINDIDKMTMEQVNHVIEHLSLDQVASTIITS</sequence>
<accession>A0ABV8WYI3</accession>
<dbReference type="InterPro" id="IPR050361">
    <property type="entry name" value="MPP/UQCRC_Complex"/>
</dbReference>
<reference evidence="6" key="1">
    <citation type="journal article" date="2019" name="Int. J. Syst. Evol. Microbiol.">
        <title>The Global Catalogue of Microorganisms (GCM) 10K type strain sequencing project: providing services to taxonomists for standard genome sequencing and annotation.</title>
        <authorList>
            <consortium name="The Broad Institute Genomics Platform"/>
            <consortium name="The Broad Institute Genome Sequencing Center for Infectious Disease"/>
            <person name="Wu L."/>
            <person name="Ma J."/>
        </authorList>
    </citation>
    <scope>NUCLEOTIDE SEQUENCE [LARGE SCALE GENOMIC DNA]</scope>
    <source>
        <strain evidence="6">CCUG 37865</strain>
    </source>
</reference>
<dbReference type="InterPro" id="IPR001431">
    <property type="entry name" value="Pept_M16_Zn_BS"/>
</dbReference>
<dbReference type="RefSeq" id="WP_390253281.1">
    <property type="nucleotide sequence ID" value="NZ_JBHSDT010000008.1"/>
</dbReference>
<dbReference type="InterPro" id="IPR007863">
    <property type="entry name" value="Peptidase_M16_C"/>
</dbReference>
<name>A0ABV8WYI3_9BACI</name>
<dbReference type="Pfam" id="PF00675">
    <property type="entry name" value="Peptidase_M16"/>
    <property type="match status" value="1"/>
</dbReference>
<dbReference type="EMBL" id="JBHSDT010000008">
    <property type="protein sequence ID" value="MFC4404530.1"/>
    <property type="molecule type" value="Genomic_DNA"/>
</dbReference>
<evidence type="ECO:0000313" key="5">
    <source>
        <dbReference type="EMBL" id="MFC4404530.1"/>
    </source>
</evidence>
<dbReference type="Pfam" id="PF05193">
    <property type="entry name" value="Peptidase_M16_C"/>
    <property type="match status" value="1"/>
</dbReference>
<dbReference type="InterPro" id="IPR011249">
    <property type="entry name" value="Metalloenz_LuxS/M16"/>
</dbReference>
<evidence type="ECO:0000259" key="4">
    <source>
        <dbReference type="Pfam" id="PF05193"/>
    </source>
</evidence>
<evidence type="ECO:0000259" key="3">
    <source>
        <dbReference type="Pfam" id="PF00675"/>
    </source>
</evidence>
<comment type="caution">
    <text evidence="5">The sequence shown here is derived from an EMBL/GenBank/DDBJ whole genome shotgun (WGS) entry which is preliminary data.</text>
</comment>
<evidence type="ECO:0000256" key="2">
    <source>
        <dbReference type="RuleBase" id="RU004447"/>
    </source>
</evidence>
<feature type="domain" description="Peptidase M16 N-terminal" evidence="3">
    <location>
        <begin position="12"/>
        <end position="158"/>
    </location>
</feature>